<dbReference type="Gene3D" id="3.40.50.1980">
    <property type="entry name" value="Nitrogenase molybdenum iron protein domain"/>
    <property type="match status" value="2"/>
</dbReference>
<evidence type="ECO:0000313" key="3">
    <source>
        <dbReference type="Proteomes" id="UP000001979"/>
    </source>
</evidence>
<dbReference type="InterPro" id="IPR002491">
    <property type="entry name" value="ABC_transptr_periplasmic_BD"/>
</dbReference>
<dbReference type="STRING" id="259564.Mbur_1093"/>
<evidence type="ECO:0000259" key="1">
    <source>
        <dbReference type="PROSITE" id="PS50983"/>
    </source>
</evidence>
<dbReference type="OrthoDB" id="24039at2157"/>
<dbReference type="PANTHER" id="PTHR30535:SF34">
    <property type="entry name" value="MOLYBDATE-BINDING PROTEIN MOLA"/>
    <property type="match status" value="1"/>
</dbReference>
<protein>
    <submittedName>
        <fullName evidence="2">Iron complex/Vitamin B12 ABC transporter substrate binding protein</fullName>
    </submittedName>
</protein>
<evidence type="ECO:0000313" key="2">
    <source>
        <dbReference type="EMBL" id="ABE52023.1"/>
    </source>
</evidence>
<dbReference type="PANTHER" id="PTHR30535">
    <property type="entry name" value="VITAMIN B12-BINDING PROTEIN"/>
    <property type="match status" value="1"/>
</dbReference>
<dbReference type="HOGENOM" id="CLU_038034_13_1_2"/>
<keyword evidence="3" id="KW-1185">Reference proteome</keyword>
<name>Q12X03_METBU</name>
<dbReference type="PROSITE" id="PS50983">
    <property type="entry name" value="FE_B12_PBP"/>
    <property type="match status" value="1"/>
</dbReference>
<organism evidence="2 3">
    <name type="scientific">Methanococcoides burtonii (strain DSM 6242 / NBRC 107633 / OCM 468 / ACE-M)</name>
    <dbReference type="NCBI Taxonomy" id="259564"/>
    <lineage>
        <taxon>Archaea</taxon>
        <taxon>Methanobacteriati</taxon>
        <taxon>Methanobacteriota</taxon>
        <taxon>Stenosarchaea group</taxon>
        <taxon>Methanomicrobia</taxon>
        <taxon>Methanosarcinales</taxon>
        <taxon>Methanosarcinaceae</taxon>
        <taxon>Methanococcoides</taxon>
    </lineage>
</organism>
<proteinExistence type="predicted"/>
<feature type="domain" description="Fe/B12 periplasmic-binding" evidence="1">
    <location>
        <begin position="97"/>
        <end position="388"/>
    </location>
</feature>
<dbReference type="KEGG" id="mbu:Mbur_1093"/>
<dbReference type="SUPFAM" id="SSF53807">
    <property type="entry name" value="Helical backbone' metal receptor"/>
    <property type="match status" value="1"/>
</dbReference>
<dbReference type="RefSeq" id="WP_011499171.1">
    <property type="nucleotide sequence ID" value="NC_007955.1"/>
</dbReference>
<sequence>MRPKIMVLAGILMFAGLLVSVMAAAALPSILPCDNGDGILTEKEVSDTVCDYMLDDSSYSLDDVGDASYMLTFWNGKAKTVTDAHERKVTLYRPIERIITTNPDNSRMIIALGDLDKIVATDECTRSGCILPRDENDEKIAENAWEALQIYDGGQLDDFPETNTRKEIDYETMAILKPDVIFDATWYNRGDLIEEKVGCPCVVAGAGFTFTESYEHIQLMGNVLDEQKRADELENYVRSKVDMIESVTSQIDDSEKPIVYFAPRGAKKGFYDAVEGRDFTRTEAVYEPLDIAGGINVAKDCTGENINVPAEQIVAWEPEYIFVAWSSTSSLGEPNGVDFVMETAELSEIPAVRNNDVYACIYPYCRGRPLDRSLLNMMYMAKCLHPEEFSALDLEAEGNEVYRQILGIDGVYTELAEYQPFLKEVN</sequence>
<dbReference type="Proteomes" id="UP000001979">
    <property type="component" value="Chromosome"/>
</dbReference>
<dbReference type="GeneID" id="3998030"/>
<dbReference type="EMBL" id="CP000300">
    <property type="protein sequence ID" value="ABE52023.1"/>
    <property type="molecule type" value="Genomic_DNA"/>
</dbReference>
<accession>Q12X03</accession>
<dbReference type="AlphaFoldDB" id="Q12X03"/>
<dbReference type="Pfam" id="PF01497">
    <property type="entry name" value="Peripla_BP_2"/>
    <property type="match status" value="1"/>
</dbReference>
<reference evidence="3" key="1">
    <citation type="journal article" date="2009" name="ISME J.">
        <title>The genome sequence of the psychrophilic archaeon, Methanococcoides burtonii: the role of genome evolution in cold adaptation.</title>
        <authorList>
            <person name="Allen M.A."/>
            <person name="Lauro F.M."/>
            <person name="Williams T.J."/>
            <person name="Burg D."/>
            <person name="Siddiqui K.S."/>
            <person name="De Francisci D."/>
            <person name="Chong K.W."/>
            <person name="Pilak O."/>
            <person name="Chew H.H."/>
            <person name="De Maere M.Z."/>
            <person name="Ting L."/>
            <person name="Katrib M."/>
            <person name="Ng C."/>
            <person name="Sowers K.R."/>
            <person name="Galperin M.Y."/>
            <person name="Anderson I.J."/>
            <person name="Ivanova N."/>
            <person name="Dalin E."/>
            <person name="Martinez M."/>
            <person name="Lapidus A."/>
            <person name="Hauser L."/>
            <person name="Land M."/>
            <person name="Thomas T."/>
            <person name="Cavicchioli R."/>
        </authorList>
    </citation>
    <scope>NUCLEOTIDE SEQUENCE [LARGE SCALE GENOMIC DNA]</scope>
    <source>
        <strain evidence="3">DSM 6242 / NBRC 107633 / OCM 468 / ACE-M</strain>
    </source>
</reference>
<dbReference type="InterPro" id="IPR050902">
    <property type="entry name" value="ABC_Transporter_SBP"/>
</dbReference>
<gene>
    <name evidence="2" type="ordered locus">Mbur_1093</name>
</gene>